<protein>
    <submittedName>
        <fullName evidence="1">Uncharacterized protein</fullName>
    </submittedName>
</protein>
<dbReference type="AlphaFoldDB" id="A0A2P2QGY8"/>
<organism evidence="1">
    <name type="scientific">Rhizophora mucronata</name>
    <name type="common">Asiatic mangrove</name>
    <dbReference type="NCBI Taxonomy" id="61149"/>
    <lineage>
        <taxon>Eukaryota</taxon>
        <taxon>Viridiplantae</taxon>
        <taxon>Streptophyta</taxon>
        <taxon>Embryophyta</taxon>
        <taxon>Tracheophyta</taxon>
        <taxon>Spermatophyta</taxon>
        <taxon>Magnoliopsida</taxon>
        <taxon>eudicotyledons</taxon>
        <taxon>Gunneridae</taxon>
        <taxon>Pentapetalae</taxon>
        <taxon>rosids</taxon>
        <taxon>fabids</taxon>
        <taxon>Malpighiales</taxon>
        <taxon>Rhizophoraceae</taxon>
        <taxon>Rhizophora</taxon>
    </lineage>
</organism>
<accession>A0A2P2QGY8</accession>
<sequence>MHLKSNIWSHRKINVINQSLELSSMTQN</sequence>
<evidence type="ECO:0000313" key="1">
    <source>
        <dbReference type="EMBL" id="MBX66263.1"/>
    </source>
</evidence>
<name>A0A2P2QGY8_RHIMU</name>
<reference evidence="1" key="1">
    <citation type="submission" date="2018-02" db="EMBL/GenBank/DDBJ databases">
        <title>Rhizophora mucronata_Transcriptome.</title>
        <authorList>
            <person name="Meera S.P."/>
            <person name="Sreeshan A."/>
            <person name="Augustine A."/>
        </authorList>
    </citation>
    <scope>NUCLEOTIDE SEQUENCE</scope>
    <source>
        <tissue evidence="1">Leaf</tissue>
    </source>
</reference>
<proteinExistence type="predicted"/>
<dbReference type="EMBL" id="GGEC01085779">
    <property type="protein sequence ID" value="MBX66263.1"/>
    <property type="molecule type" value="Transcribed_RNA"/>
</dbReference>